<dbReference type="GO" id="GO:0140359">
    <property type="term" value="F:ABC-type transporter activity"/>
    <property type="evidence" value="ECO:0007669"/>
    <property type="project" value="InterPro"/>
</dbReference>
<dbReference type="PROSITE" id="PS50893">
    <property type="entry name" value="ABC_TRANSPORTER_2"/>
    <property type="match status" value="1"/>
</dbReference>
<name>A0A8E6EYT4_9BACT</name>
<dbReference type="SMART" id="SM00240">
    <property type="entry name" value="FHA"/>
    <property type="match status" value="2"/>
</dbReference>
<feature type="transmembrane region" description="Helical" evidence="8">
    <location>
        <begin position="664"/>
        <end position="683"/>
    </location>
</feature>
<dbReference type="InterPro" id="IPR008984">
    <property type="entry name" value="SMAD_FHA_dom_sf"/>
</dbReference>
<comment type="subcellular location">
    <subcellularLocation>
        <location evidence="1">Membrane</location>
        <topology evidence="1">Multi-pass membrane protein</topology>
    </subcellularLocation>
</comment>
<keyword evidence="3 8" id="KW-0812">Transmembrane</keyword>
<dbReference type="PROSITE" id="PS00211">
    <property type="entry name" value="ABC_TRANSPORTER_1"/>
    <property type="match status" value="1"/>
</dbReference>
<evidence type="ECO:0000256" key="3">
    <source>
        <dbReference type="ARBA" id="ARBA00022692"/>
    </source>
</evidence>
<gene>
    <name evidence="11" type="ORF">KIH39_01820</name>
</gene>
<dbReference type="KEGG" id="tsph:KIH39_01820"/>
<accession>A0A8E6EYT4</accession>
<evidence type="ECO:0000256" key="8">
    <source>
        <dbReference type="SAM" id="Phobius"/>
    </source>
</evidence>
<dbReference type="InterPro" id="IPR027417">
    <property type="entry name" value="P-loop_NTPase"/>
</dbReference>
<feature type="transmembrane region" description="Helical" evidence="8">
    <location>
        <begin position="690"/>
        <end position="712"/>
    </location>
</feature>
<feature type="domain" description="FHA" evidence="9">
    <location>
        <begin position="156"/>
        <end position="205"/>
    </location>
</feature>
<dbReference type="AlphaFoldDB" id="A0A8E6EYT4"/>
<feature type="transmembrane region" description="Helical" evidence="8">
    <location>
        <begin position="555"/>
        <end position="575"/>
    </location>
</feature>
<dbReference type="PROSITE" id="PS50006">
    <property type="entry name" value="FHA_DOMAIN"/>
    <property type="match status" value="2"/>
</dbReference>
<feature type="transmembrane region" description="Helical" evidence="8">
    <location>
        <begin position="625"/>
        <end position="644"/>
    </location>
</feature>
<dbReference type="InterPro" id="IPR017871">
    <property type="entry name" value="ABC_transporter-like_CS"/>
</dbReference>
<evidence type="ECO:0000256" key="1">
    <source>
        <dbReference type="ARBA" id="ARBA00004141"/>
    </source>
</evidence>
<dbReference type="Pfam" id="PF00005">
    <property type="entry name" value="ABC_tran"/>
    <property type="match status" value="1"/>
</dbReference>
<dbReference type="Proteomes" id="UP000676194">
    <property type="component" value="Chromosome"/>
</dbReference>
<keyword evidence="4" id="KW-0547">Nucleotide-binding</keyword>
<dbReference type="InterPro" id="IPR000253">
    <property type="entry name" value="FHA_dom"/>
</dbReference>
<dbReference type="GO" id="GO:0016887">
    <property type="term" value="F:ATP hydrolysis activity"/>
    <property type="evidence" value="ECO:0007669"/>
    <property type="project" value="InterPro"/>
</dbReference>
<dbReference type="SMART" id="SM00382">
    <property type="entry name" value="AAA"/>
    <property type="match status" value="1"/>
</dbReference>
<dbReference type="Gene3D" id="2.60.200.20">
    <property type="match status" value="2"/>
</dbReference>
<proteinExistence type="predicted"/>
<evidence type="ECO:0000256" key="5">
    <source>
        <dbReference type="ARBA" id="ARBA00022840"/>
    </source>
</evidence>
<evidence type="ECO:0000256" key="4">
    <source>
        <dbReference type="ARBA" id="ARBA00022741"/>
    </source>
</evidence>
<keyword evidence="12" id="KW-1185">Reference proteome</keyword>
<evidence type="ECO:0000259" key="9">
    <source>
        <dbReference type="PROSITE" id="PS50006"/>
    </source>
</evidence>
<evidence type="ECO:0000259" key="10">
    <source>
        <dbReference type="PROSITE" id="PS50893"/>
    </source>
</evidence>
<dbReference type="CDD" id="cd00060">
    <property type="entry name" value="FHA"/>
    <property type="match status" value="2"/>
</dbReference>
<keyword evidence="5 11" id="KW-0067">ATP-binding</keyword>
<evidence type="ECO:0000256" key="2">
    <source>
        <dbReference type="ARBA" id="ARBA00022448"/>
    </source>
</evidence>
<dbReference type="InterPro" id="IPR003439">
    <property type="entry name" value="ABC_transporter-like_ATP-bd"/>
</dbReference>
<dbReference type="InterPro" id="IPR050352">
    <property type="entry name" value="ABCG_transporters"/>
</dbReference>
<evidence type="ECO:0000313" key="11">
    <source>
        <dbReference type="EMBL" id="QVL32681.1"/>
    </source>
</evidence>
<dbReference type="PANTHER" id="PTHR48041">
    <property type="entry name" value="ABC TRANSPORTER G FAMILY MEMBER 28"/>
    <property type="match status" value="1"/>
</dbReference>
<dbReference type="InterPro" id="IPR003593">
    <property type="entry name" value="AAA+_ATPase"/>
</dbReference>
<dbReference type="Gene3D" id="3.40.50.300">
    <property type="entry name" value="P-loop containing nucleotide triphosphate hydrolases"/>
    <property type="match status" value="1"/>
</dbReference>
<dbReference type="PANTHER" id="PTHR48041:SF139">
    <property type="entry name" value="PROTEIN SCARLET"/>
    <property type="match status" value="1"/>
</dbReference>
<dbReference type="GO" id="GO:0005524">
    <property type="term" value="F:ATP binding"/>
    <property type="evidence" value="ECO:0007669"/>
    <property type="project" value="UniProtKB-KW"/>
</dbReference>
<keyword evidence="7 8" id="KW-0472">Membrane</keyword>
<feature type="domain" description="ABC transporter" evidence="10">
    <location>
        <begin position="242"/>
        <end position="481"/>
    </location>
</feature>
<dbReference type="Pfam" id="PF01061">
    <property type="entry name" value="ABC2_membrane"/>
    <property type="match status" value="1"/>
</dbReference>
<evidence type="ECO:0000256" key="6">
    <source>
        <dbReference type="ARBA" id="ARBA00022989"/>
    </source>
</evidence>
<dbReference type="EMBL" id="CP074694">
    <property type="protein sequence ID" value="QVL32681.1"/>
    <property type="molecule type" value="Genomic_DNA"/>
</dbReference>
<keyword evidence="2" id="KW-0813">Transport</keyword>
<sequence length="776" mass="84461">MKFKYRIESAQGISSDKEAVGPVIRIGRSASMEVPFDEALFPQVSSIHAELQLRANFLIVLPRSQSNRTLLNNEEVKTQAPVKVGDRIQLGYTGPFLHVLGFEADPIGKPSATPPVAIKPIEPVESGKTLTASAEQLAAIRQEFSQALKFDVAEGGIVGRDAGVKIRLDHPLVSRKHAEFFLKNGKVALRDLASANGTYVNGELLSRPVALKSGDRISIGPFDLVLNGTVLTSLSRSNNVELIARGIGRTVTDRVSRSQINLLNNIRLAIRPGEFACLLGPSGSGKSTLLSVLSGRSSPESGLVEINGIDLHSNFESLKGDIALVPQKDVLHDALSVQTALEYTAKLRLPPDTSAQEKAENVLRLLETVGLEKRARTLIRNLSGGELKRASLANELLCRPSLLFLDEVTSGLDEQTDNEIMKLFRKIADSNKTVVCITHNLANVEACCHLVIILTSGGRLAFVGTPGEAKSYFAVSRLGEIYQVLASESPAHWEEKFQKSNHHKTYIASRLSANSSPTPKASVEHVQAGHVTGAIFRQCYTLTQRYISIWKTNRLALLLLLGQCLLVAALLVLVFKELKSPIETRNLLFLMNITCLWLGCNNSAKELVKERVIYTRERDFNLRAISYLLSKFLILMGIGLLQVLLLVGVVNSVCHPEVSFTKQLYVFGLSALVGTSLGLFISAASKTEEVAIALVPIAVIPQIILAGAIVSLSGVSQRLSQLFITDYWTQQLLDGALPNAGRVQESATSCFLAIGLHATFFLVATYLLLRKSKPSI</sequence>
<dbReference type="GO" id="GO:0016020">
    <property type="term" value="C:membrane"/>
    <property type="evidence" value="ECO:0007669"/>
    <property type="project" value="UniProtKB-SubCell"/>
</dbReference>
<feature type="domain" description="FHA" evidence="9">
    <location>
        <begin position="24"/>
        <end position="76"/>
    </location>
</feature>
<dbReference type="InterPro" id="IPR013525">
    <property type="entry name" value="ABC2_TM"/>
</dbReference>
<dbReference type="RefSeq" id="WP_213497572.1">
    <property type="nucleotide sequence ID" value="NZ_CP074694.1"/>
</dbReference>
<dbReference type="Pfam" id="PF00498">
    <property type="entry name" value="FHA"/>
    <property type="match status" value="2"/>
</dbReference>
<keyword evidence="6 8" id="KW-1133">Transmembrane helix</keyword>
<evidence type="ECO:0000313" key="12">
    <source>
        <dbReference type="Proteomes" id="UP000676194"/>
    </source>
</evidence>
<reference evidence="11" key="1">
    <citation type="submission" date="2021-05" db="EMBL/GenBank/DDBJ databases">
        <title>Complete genome sequence of the cellulolytic planctomycete Telmatocola sphagniphila SP2T and characterization of the first cellulase from planctomycetes.</title>
        <authorList>
            <person name="Rakitin A.L."/>
            <person name="Beletsky A.V."/>
            <person name="Naumoff D.G."/>
            <person name="Kulichevskaya I.S."/>
            <person name="Mardanov A.V."/>
            <person name="Ravin N.V."/>
            <person name="Dedysh S.N."/>
        </authorList>
    </citation>
    <scope>NUCLEOTIDE SEQUENCE</scope>
    <source>
        <strain evidence="11">SP2T</strain>
    </source>
</reference>
<feature type="transmembrane region" description="Helical" evidence="8">
    <location>
        <begin position="746"/>
        <end position="769"/>
    </location>
</feature>
<organism evidence="11 12">
    <name type="scientific">Telmatocola sphagniphila</name>
    <dbReference type="NCBI Taxonomy" id="1123043"/>
    <lineage>
        <taxon>Bacteria</taxon>
        <taxon>Pseudomonadati</taxon>
        <taxon>Planctomycetota</taxon>
        <taxon>Planctomycetia</taxon>
        <taxon>Gemmatales</taxon>
        <taxon>Gemmataceae</taxon>
    </lineage>
</organism>
<dbReference type="SUPFAM" id="SSF49879">
    <property type="entry name" value="SMAD/FHA domain"/>
    <property type="match status" value="2"/>
</dbReference>
<protein>
    <submittedName>
        <fullName evidence="11">ATP-binding cassette domain-containing protein</fullName>
    </submittedName>
</protein>
<evidence type="ECO:0000256" key="7">
    <source>
        <dbReference type="ARBA" id="ARBA00023136"/>
    </source>
</evidence>
<dbReference type="SUPFAM" id="SSF52540">
    <property type="entry name" value="P-loop containing nucleoside triphosphate hydrolases"/>
    <property type="match status" value="1"/>
</dbReference>